<sequence length="283" mass="31646">MSDFFSEARSAQAVNGRMAEPVSPRLRQIMTSLVEHLHGFIREVELSEAEWQQAIDFLTRTGQICSPERQEFILLSDTLGVSMLVDAINHRRPPGATENTVFGPFHVANAPLRQMGDTISLDGKGESCLFRGRVLDLDGQPIAGAMLDVWSDNEDGYYDVQQPQSQPRWNNRGRFITGADGRYTFRGVRPVSYPIPDDGPVGMMLAALGRHPWRPAHTHFMLTAPGYQRIVTHTFVAGDNYLTSDAVFGVKASLIQHFEPNPRGDTLWTADFDFVMTTQSPYC</sequence>
<dbReference type="Proteomes" id="UP000001955">
    <property type="component" value="Chromosome"/>
</dbReference>
<dbReference type="Pfam" id="PF04444">
    <property type="entry name" value="Dioxygenase_N"/>
    <property type="match status" value="1"/>
</dbReference>
<evidence type="ECO:0000256" key="3">
    <source>
        <dbReference type="ARBA" id="ARBA00022723"/>
    </source>
</evidence>
<accession>I2B6T8</accession>
<dbReference type="GO" id="GO:0009712">
    <property type="term" value="P:catechol-containing compound metabolic process"/>
    <property type="evidence" value="ECO:0007669"/>
    <property type="project" value="InterPro"/>
</dbReference>
<dbReference type="InterPro" id="IPR050770">
    <property type="entry name" value="Intradiol_RC_Dioxygenase"/>
</dbReference>
<gene>
    <name evidence="8" type="ordered locus">EBL_c11380</name>
</gene>
<evidence type="ECO:0000256" key="6">
    <source>
        <dbReference type="ARBA" id="ARBA00023004"/>
    </source>
</evidence>
<evidence type="ECO:0000256" key="1">
    <source>
        <dbReference type="ARBA" id="ARBA00001965"/>
    </source>
</evidence>
<dbReference type="InterPro" id="IPR015889">
    <property type="entry name" value="Intradiol_dOase_core"/>
</dbReference>
<evidence type="ECO:0000313" key="9">
    <source>
        <dbReference type="Proteomes" id="UP000001955"/>
    </source>
</evidence>
<name>I2B6T8_SHIBC</name>
<dbReference type="STRING" id="630626.EBL_c11380"/>
<dbReference type="PROSITE" id="PS00083">
    <property type="entry name" value="INTRADIOL_DIOXYGENAS"/>
    <property type="match status" value="1"/>
</dbReference>
<protein>
    <submittedName>
        <fullName evidence="8">Putative dioxygenase</fullName>
    </submittedName>
</protein>
<feature type="domain" description="Intradiol ring-cleavage dioxygenases" evidence="7">
    <location>
        <begin position="130"/>
        <end position="158"/>
    </location>
</feature>
<keyword evidence="3" id="KW-0479">Metal-binding</keyword>
<proteinExistence type="inferred from homology"/>
<dbReference type="KEGG" id="ebt:EBL_c11380"/>
<dbReference type="InterPro" id="IPR000627">
    <property type="entry name" value="Intradiol_dOase_C"/>
</dbReference>
<organism evidence="8 9">
    <name type="scientific">Shimwellia blattae (strain ATCC 29907 / DSM 4481 / JCM 1650 / NBRC 105725 / CDC 9005-74)</name>
    <name type="common">Escherichia blattae</name>
    <dbReference type="NCBI Taxonomy" id="630626"/>
    <lineage>
        <taxon>Bacteria</taxon>
        <taxon>Pseudomonadati</taxon>
        <taxon>Pseudomonadota</taxon>
        <taxon>Gammaproteobacteria</taxon>
        <taxon>Enterobacterales</taxon>
        <taxon>Enterobacteriaceae</taxon>
        <taxon>Shimwellia</taxon>
    </lineage>
</organism>
<dbReference type="InterPro" id="IPR007535">
    <property type="entry name" value="Catechol_dOase_N"/>
</dbReference>
<dbReference type="InterPro" id="IPR039390">
    <property type="entry name" value="1_2-HQD/HQD"/>
</dbReference>
<dbReference type="HOGENOM" id="CLU_046727_1_1_6"/>
<evidence type="ECO:0000256" key="5">
    <source>
        <dbReference type="ARBA" id="ARBA00023002"/>
    </source>
</evidence>
<dbReference type="PANTHER" id="PTHR33711:SF7">
    <property type="entry name" value="INTRADIOL RING-CLEAVAGE DIOXYGENASES DOMAIN-CONTAINING PROTEIN-RELATED"/>
    <property type="match status" value="1"/>
</dbReference>
<dbReference type="PATRIC" id="fig|630626.3.peg.1097"/>
<dbReference type="GO" id="GO:0018576">
    <property type="term" value="F:catechol 1,2-dioxygenase activity"/>
    <property type="evidence" value="ECO:0007669"/>
    <property type="project" value="InterPro"/>
</dbReference>
<evidence type="ECO:0000256" key="2">
    <source>
        <dbReference type="ARBA" id="ARBA00007825"/>
    </source>
</evidence>
<dbReference type="eggNOG" id="COG3485">
    <property type="taxonomic scope" value="Bacteria"/>
</dbReference>
<dbReference type="AlphaFoldDB" id="I2B6T8"/>
<evidence type="ECO:0000313" key="8">
    <source>
        <dbReference type="EMBL" id="AFJ46242.1"/>
    </source>
</evidence>
<comment type="cofactor">
    <cofactor evidence="1">
        <name>Fe(3+)</name>
        <dbReference type="ChEBI" id="CHEBI:29034"/>
    </cofactor>
</comment>
<dbReference type="Gene3D" id="2.60.130.10">
    <property type="entry name" value="Aromatic compound dioxygenase"/>
    <property type="match status" value="1"/>
</dbReference>
<dbReference type="GO" id="GO:0008199">
    <property type="term" value="F:ferric iron binding"/>
    <property type="evidence" value="ECO:0007669"/>
    <property type="project" value="InterPro"/>
</dbReference>
<dbReference type="OrthoDB" id="9800887at2"/>
<keyword evidence="4 8" id="KW-0223">Dioxygenase</keyword>
<comment type="similarity">
    <text evidence="2">Belongs to the intradiol ring-cleavage dioxygenase family.</text>
</comment>
<accession>K6WH65</accession>
<dbReference type="SUPFAM" id="SSF49482">
    <property type="entry name" value="Aromatic compound dioxygenase"/>
    <property type="match status" value="1"/>
</dbReference>
<evidence type="ECO:0000256" key="4">
    <source>
        <dbReference type="ARBA" id="ARBA00022964"/>
    </source>
</evidence>
<dbReference type="PANTHER" id="PTHR33711">
    <property type="entry name" value="DIOXYGENASE, PUTATIVE (AFU_ORTHOLOGUE AFUA_2G02910)-RELATED"/>
    <property type="match status" value="1"/>
</dbReference>
<keyword evidence="6" id="KW-0408">Iron</keyword>
<dbReference type="RefSeq" id="WP_002441169.1">
    <property type="nucleotide sequence ID" value="NC_017910.1"/>
</dbReference>
<evidence type="ECO:0000259" key="7">
    <source>
        <dbReference type="PROSITE" id="PS00083"/>
    </source>
</evidence>
<reference evidence="8 9" key="1">
    <citation type="journal article" date="2012" name="J. Bacteriol.">
        <title>Complete genome sequence of the B12-producing Shimwellia blattae strain DSM 4481, isolated from a cockroach.</title>
        <authorList>
            <person name="Brzuszkiewicz E."/>
            <person name="Waschkowitz T."/>
            <person name="Wiezer A."/>
            <person name="Daniel R."/>
        </authorList>
    </citation>
    <scope>NUCLEOTIDE SEQUENCE [LARGE SCALE GENOMIC DNA]</scope>
    <source>
        <strain evidence="9">ATCC 29907 / DSM 4481 / JCM 1650 / NBRC 105725 / CDC 9005-74</strain>
    </source>
</reference>
<keyword evidence="5" id="KW-0560">Oxidoreductase</keyword>
<keyword evidence="9" id="KW-1185">Reference proteome</keyword>
<dbReference type="CDD" id="cd03461">
    <property type="entry name" value="1_2-HQD"/>
    <property type="match status" value="1"/>
</dbReference>
<dbReference type="Pfam" id="PF00775">
    <property type="entry name" value="Dioxygenase_C"/>
    <property type="match status" value="1"/>
</dbReference>
<dbReference type="EMBL" id="CP001560">
    <property type="protein sequence ID" value="AFJ46242.1"/>
    <property type="molecule type" value="Genomic_DNA"/>
</dbReference>